<protein>
    <submittedName>
        <fullName evidence="1">Uncharacterized protein</fullName>
    </submittedName>
</protein>
<dbReference type="EMBL" id="CP032819">
    <property type="protein sequence ID" value="AZS29104.1"/>
    <property type="molecule type" value="Genomic_DNA"/>
</dbReference>
<dbReference type="KEGG" id="buy:D8S85_05745"/>
<dbReference type="AlphaFoldDB" id="A0A3S9VRD3"/>
<proteinExistence type="predicted"/>
<accession>A0A3S9VRD3</accession>
<dbReference type="OrthoDB" id="1096392at2"/>
<evidence type="ECO:0000313" key="2">
    <source>
        <dbReference type="Proteomes" id="UP000270673"/>
    </source>
</evidence>
<dbReference type="Proteomes" id="UP000270673">
    <property type="component" value="Chromosome"/>
</dbReference>
<sequence length="177" mass="19277">MSPVTLPSSRTLLLCACAERPRPSYSFFFFRFRCQPEMPPDAGHGKRESAPATIPGCHVWPVFQPSCPAVANRSNGRQDHFQTDAAGGTPATASHARMTMTVTGLPSRRQESEAFPCQLRRPFDFPVARCAISHTSPFSFPSLQVYANVPMSPFQTASVVIFVAGAKVKTGLGTQIF</sequence>
<evidence type="ECO:0000313" key="1">
    <source>
        <dbReference type="EMBL" id="AZS29104.1"/>
    </source>
</evidence>
<organism evidence="1 2">
    <name type="scientific">Butyricimonas faecalis</name>
    <dbReference type="NCBI Taxonomy" id="2093856"/>
    <lineage>
        <taxon>Bacteria</taxon>
        <taxon>Pseudomonadati</taxon>
        <taxon>Bacteroidota</taxon>
        <taxon>Bacteroidia</taxon>
        <taxon>Bacteroidales</taxon>
        <taxon>Odoribacteraceae</taxon>
        <taxon>Butyricimonas</taxon>
    </lineage>
</organism>
<keyword evidence="2" id="KW-1185">Reference proteome</keyword>
<gene>
    <name evidence="1" type="ORF">D8S85_05745</name>
</gene>
<name>A0A3S9VRD3_9BACT</name>
<reference evidence="1 2" key="1">
    <citation type="submission" date="2018-10" db="EMBL/GenBank/DDBJ databases">
        <title>Butyricimonas faecalis sp. nov., isolated from human faeces and emended description of the genus Butyricimonas.</title>
        <authorList>
            <person name="Le Roy T."/>
            <person name="Van der Smissen P."/>
            <person name="Paquot A."/>
            <person name="Delzenne N."/>
            <person name="Muccioli G."/>
            <person name="Collet J.-F."/>
            <person name="Cani P.D."/>
        </authorList>
    </citation>
    <scope>NUCLEOTIDE SEQUENCE [LARGE SCALE GENOMIC DNA]</scope>
    <source>
        <strain evidence="1 2">H184</strain>
    </source>
</reference>